<protein>
    <submittedName>
        <fullName evidence="2">Uncharacterized protein</fullName>
    </submittedName>
</protein>
<accession>A0A182X7I4</accession>
<evidence type="ECO:0000256" key="1">
    <source>
        <dbReference type="SAM" id="MobiDB-lite"/>
    </source>
</evidence>
<organism evidence="2 3">
    <name type="scientific">Anopheles quadriannulatus</name>
    <name type="common">Mosquito</name>
    <dbReference type="NCBI Taxonomy" id="34691"/>
    <lineage>
        <taxon>Eukaryota</taxon>
        <taxon>Metazoa</taxon>
        <taxon>Ecdysozoa</taxon>
        <taxon>Arthropoda</taxon>
        <taxon>Hexapoda</taxon>
        <taxon>Insecta</taxon>
        <taxon>Pterygota</taxon>
        <taxon>Neoptera</taxon>
        <taxon>Endopterygota</taxon>
        <taxon>Diptera</taxon>
        <taxon>Nematocera</taxon>
        <taxon>Culicoidea</taxon>
        <taxon>Culicidae</taxon>
        <taxon>Anophelinae</taxon>
        <taxon>Anopheles</taxon>
    </lineage>
</organism>
<dbReference type="Proteomes" id="UP000076407">
    <property type="component" value="Unassembled WGS sequence"/>
</dbReference>
<feature type="region of interest" description="Disordered" evidence="1">
    <location>
        <begin position="73"/>
        <end position="105"/>
    </location>
</feature>
<evidence type="ECO:0000313" key="3">
    <source>
        <dbReference type="Proteomes" id="UP000076407"/>
    </source>
</evidence>
<proteinExistence type="predicted"/>
<evidence type="ECO:0000313" key="2">
    <source>
        <dbReference type="EnsemblMetazoa" id="AQUA005769-PA"/>
    </source>
</evidence>
<dbReference type="AlphaFoldDB" id="A0A182X7I4"/>
<sequence>MRASHGLGILSGSTHKTTFHYQRCQRVGQRCTKPTSNQESGKTHNTFKNEYTRNTIGSAAFGAIAAAPTATTINRRGQSDLPSPGELPGQCLRRRRQQCQHTPVA</sequence>
<reference evidence="2" key="1">
    <citation type="submission" date="2020-05" db="UniProtKB">
        <authorList>
            <consortium name="EnsemblMetazoa"/>
        </authorList>
    </citation>
    <scope>IDENTIFICATION</scope>
    <source>
        <strain evidence="2">SANGQUA</strain>
    </source>
</reference>
<keyword evidence="3" id="KW-1185">Reference proteome</keyword>
<dbReference type="EnsemblMetazoa" id="AQUA005769-RA">
    <property type="protein sequence ID" value="AQUA005769-PA"/>
    <property type="gene ID" value="AQUA005769"/>
</dbReference>
<name>A0A182X7I4_ANOQN</name>